<evidence type="ECO:0000259" key="1">
    <source>
        <dbReference type="Pfam" id="PF13088"/>
    </source>
</evidence>
<name>A0A3E1F0B9_9FLAO</name>
<dbReference type="InterPro" id="IPR015943">
    <property type="entry name" value="WD40/YVTN_repeat-like_dom_sf"/>
</dbReference>
<organism evidence="2 3">
    <name type="scientific">Brumimicrobium aurantiacum</name>
    <dbReference type="NCBI Taxonomy" id="1737063"/>
    <lineage>
        <taxon>Bacteria</taxon>
        <taxon>Pseudomonadati</taxon>
        <taxon>Bacteroidota</taxon>
        <taxon>Flavobacteriia</taxon>
        <taxon>Flavobacteriales</taxon>
        <taxon>Crocinitomicaceae</taxon>
        <taxon>Brumimicrobium</taxon>
    </lineage>
</organism>
<dbReference type="EMBL" id="QURB01000002">
    <property type="protein sequence ID" value="RFC55261.1"/>
    <property type="molecule type" value="Genomic_DNA"/>
</dbReference>
<dbReference type="SUPFAM" id="SSF110296">
    <property type="entry name" value="Oligoxyloglucan reducing end-specific cellobiohydrolase"/>
    <property type="match status" value="1"/>
</dbReference>
<evidence type="ECO:0000313" key="2">
    <source>
        <dbReference type="EMBL" id="RFC55261.1"/>
    </source>
</evidence>
<dbReference type="InterPro" id="IPR002860">
    <property type="entry name" value="BNR_rpt"/>
</dbReference>
<dbReference type="Pfam" id="PF13088">
    <property type="entry name" value="BNR_2"/>
    <property type="match status" value="1"/>
</dbReference>
<dbReference type="Gene3D" id="2.130.10.10">
    <property type="entry name" value="YVTN repeat-like/Quinoprotein amine dehydrogenase"/>
    <property type="match status" value="1"/>
</dbReference>
<gene>
    <name evidence="2" type="ORF">DXU93_05420</name>
</gene>
<sequence length="428" mass="48847">MKLLNRLSLLFIGTSFFVFGQNFERVQLEKPVNATYRYAQVEPSIAINPSQPNEMIAGTVMNDYYYSIDGGKSWESSSLQSKFGVNGDPVLHINQKGRYFYFHLSNPKGGQWIDRIVCDYSDTISGEWTSSATKANPPKAQDKHWVSECPITGNLYLTWTEFDFYGSDKWSDSSRIMFSRSIDDGATWSVPKVVSTQHGDCLDGNNTVEGAMSAVNSDGEIVVVWTGPYGIRMNRSTDYGETWLEEEKGIVDQVGGWKFPIQGLGRSNGLPVTYTDQSKGKYHGRIYVNWVDQKNGRGNPDSWFVYSDDNGETWSERKRVNQDDTSREQFFTWMRIDQSNGNLYFIYYDRRNTRGSATEVVMAWSKDGGETIKEMTVSAKPFKPDQDVFFGDYLNIDAVNNVVRPIWPRMDNRKISLWVMLVDGKELD</sequence>
<dbReference type="SUPFAM" id="SSF50939">
    <property type="entry name" value="Sialidases"/>
    <property type="match status" value="1"/>
</dbReference>
<dbReference type="Pfam" id="PF02012">
    <property type="entry name" value="BNR"/>
    <property type="match status" value="1"/>
</dbReference>
<accession>A0A3E1F0B9</accession>
<keyword evidence="3" id="KW-1185">Reference proteome</keyword>
<dbReference type="InterPro" id="IPR011040">
    <property type="entry name" value="Sialidase"/>
</dbReference>
<comment type="caution">
    <text evidence="2">The sequence shown here is derived from an EMBL/GenBank/DDBJ whole genome shotgun (WGS) entry which is preliminary data.</text>
</comment>
<protein>
    <submittedName>
        <fullName evidence="2">Exo-alpha-sialidase</fullName>
    </submittedName>
</protein>
<evidence type="ECO:0000313" key="3">
    <source>
        <dbReference type="Proteomes" id="UP000257127"/>
    </source>
</evidence>
<reference evidence="2 3" key="1">
    <citation type="submission" date="2018-08" db="EMBL/GenBank/DDBJ databases">
        <title>The draft genome squence of Brumimicrobium sp. N62.</title>
        <authorList>
            <person name="Du Z.-J."/>
            <person name="Luo H.-R."/>
        </authorList>
    </citation>
    <scope>NUCLEOTIDE SEQUENCE [LARGE SCALE GENOMIC DNA]</scope>
    <source>
        <strain evidence="2 3">N62</strain>
    </source>
</reference>
<dbReference type="Proteomes" id="UP000257127">
    <property type="component" value="Unassembled WGS sequence"/>
</dbReference>
<dbReference type="RefSeq" id="WP_116880241.1">
    <property type="nucleotide sequence ID" value="NZ_QURB01000002.1"/>
</dbReference>
<feature type="domain" description="Sialidase" evidence="1">
    <location>
        <begin position="154"/>
        <end position="379"/>
    </location>
</feature>
<dbReference type="OrthoDB" id="9757809at2"/>
<proteinExistence type="predicted"/>
<dbReference type="Gene3D" id="2.120.10.10">
    <property type="match status" value="1"/>
</dbReference>
<dbReference type="CDD" id="cd15482">
    <property type="entry name" value="Sialidase_non-viral"/>
    <property type="match status" value="1"/>
</dbReference>
<dbReference type="AlphaFoldDB" id="A0A3E1F0B9"/>
<dbReference type="InterPro" id="IPR036278">
    <property type="entry name" value="Sialidase_sf"/>
</dbReference>